<keyword evidence="3" id="KW-1185">Reference proteome</keyword>
<gene>
    <name evidence="2" type="ORF">SAMD00023353_9500050</name>
</gene>
<evidence type="ECO:0000313" key="2">
    <source>
        <dbReference type="EMBL" id="GAW27256.1"/>
    </source>
</evidence>
<dbReference type="EMBL" id="DF977540">
    <property type="protein sequence ID" value="GAW27256.1"/>
    <property type="molecule type" value="Genomic_DNA"/>
</dbReference>
<feature type="region of interest" description="Disordered" evidence="1">
    <location>
        <begin position="1"/>
        <end position="32"/>
    </location>
</feature>
<dbReference type="AlphaFoldDB" id="A0A1S8AAW5"/>
<dbReference type="Proteomes" id="UP000054516">
    <property type="component" value="Unassembled WGS sequence"/>
</dbReference>
<sequence length="60" mass="6443">MSPLSFAVPSPEGSEDVARGLSGATVSKEQASRNGVASLRFMHVGWRPQDTRKGRPIVHP</sequence>
<evidence type="ECO:0000313" key="3">
    <source>
        <dbReference type="Proteomes" id="UP000054516"/>
    </source>
</evidence>
<proteinExistence type="predicted"/>
<protein>
    <submittedName>
        <fullName evidence="2">Uncharacterized protein</fullName>
    </submittedName>
</protein>
<evidence type="ECO:0000256" key="1">
    <source>
        <dbReference type="SAM" id="MobiDB-lite"/>
    </source>
</evidence>
<name>A0A1S8AAW5_ROSNE</name>
<accession>A0A1S8AAW5</accession>
<reference evidence="2" key="1">
    <citation type="submission" date="2016-03" db="EMBL/GenBank/DDBJ databases">
        <title>Draft genome sequence of Rosellinia necatrix.</title>
        <authorList>
            <person name="Kanematsu S."/>
        </authorList>
    </citation>
    <scope>NUCLEOTIDE SEQUENCE [LARGE SCALE GENOMIC DNA]</scope>
    <source>
        <strain evidence="2">W97</strain>
    </source>
</reference>
<organism evidence="2">
    <name type="scientific">Rosellinia necatrix</name>
    <name type="common">White root-rot fungus</name>
    <dbReference type="NCBI Taxonomy" id="77044"/>
    <lineage>
        <taxon>Eukaryota</taxon>
        <taxon>Fungi</taxon>
        <taxon>Dikarya</taxon>
        <taxon>Ascomycota</taxon>
        <taxon>Pezizomycotina</taxon>
        <taxon>Sordariomycetes</taxon>
        <taxon>Xylariomycetidae</taxon>
        <taxon>Xylariales</taxon>
        <taxon>Xylariaceae</taxon>
        <taxon>Rosellinia</taxon>
    </lineage>
</organism>